<comment type="caution">
    <text evidence="1">The sequence shown here is derived from an EMBL/GenBank/DDBJ whole genome shotgun (WGS) entry which is preliminary data.</text>
</comment>
<accession>A0A2K3MHC4</accession>
<organism evidence="1 2">
    <name type="scientific">Trifolium pratense</name>
    <name type="common">Red clover</name>
    <dbReference type="NCBI Taxonomy" id="57577"/>
    <lineage>
        <taxon>Eukaryota</taxon>
        <taxon>Viridiplantae</taxon>
        <taxon>Streptophyta</taxon>
        <taxon>Embryophyta</taxon>
        <taxon>Tracheophyta</taxon>
        <taxon>Spermatophyta</taxon>
        <taxon>Magnoliopsida</taxon>
        <taxon>eudicotyledons</taxon>
        <taxon>Gunneridae</taxon>
        <taxon>Pentapetalae</taxon>
        <taxon>rosids</taxon>
        <taxon>fabids</taxon>
        <taxon>Fabales</taxon>
        <taxon>Fabaceae</taxon>
        <taxon>Papilionoideae</taxon>
        <taxon>50 kb inversion clade</taxon>
        <taxon>NPAAA clade</taxon>
        <taxon>Hologalegina</taxon>
        <taxon>IRL clade</taxon>
        <taxon>Trifolieae</taxon>
        <taxon>Trifolium</taxon>
    </lineage>
</organism>
<reference evidence="1 2" key="1">
    <citation type="journal article" date="2014" name="Am. J. Bot.">
        <title>Genome assembly and annotation for red clover (Trifolium pratense; Fabaceae).</title>
        <authorList>
            <person name="Istvanek J."/>
            <person name="Jaros M."/>
            <person name="Krenek A."/>
            <person name="Repkova J."/>
        </authorList>
    </citation>
    <scope>NUCLEOTIDE SEQUENCE [LARGE SCALE GENOMIC DNA]</scope>
    <source>
        <strain evidence="2">cv. Tatra</strain>
        <tissue evidence="1">Young leaves</tissue>
    </source>
</reference>
<feature type="non-terminal residue" evidence="1">
    <location>
        <position position="72"/>
    </location>
</feature>
<dbReference type="Proteomes" id="UP000236291">
    <property type="component" value="Unassembled WGS sequence"/>
</dbReference>
<name>A0A2K3MHC4_TRIPR</name>
<reference evidence="1 2" key="2">
    <citation type="journal article" date="2017" name="Front. Plant Sci.">
        <title>Gene Classification and Mining of Molecular Markers Useful in Red Clover (Trifolium pratense) Breeding.</title>
        <authorList>
            <person name="Istvanek J."/>
            <person name="Dluhosova J."/>
            <person name="Dluhos P."/>
            <person name="Patkova L."/>
            <person name="Nedelnik J."/>
            <person name="Repkova J."/>
        </authorList>
    </citation>
    <scope>NUCLEOTIDE SEQUENCE [LARGE SCALE GENOMIC DNA]</scope>
    <source>
        <strain evidence="2">cv. Tatra</strain>
        <tissue evidence="1">Young leaves</tissue>
    </source>
</reference>
<sequence>MQAIEIVFHKRWSNFWLETDSTLVVTTFKNPAKPVAWPEVDQVADLLANHAGYVILQEKLPNYVVPDLTGFK</sequence>
<dbReference type="AlphaFoldDB" id="A0A2K3MHC4"/>
<gene>
    <name evidence="1" type="ORF">L195_g046306</name>
</gene>
<dbReference type="EMBL" id="ASHM01062037">
    <property type="protein sequence ID" value="PNX90183.1"/>
    <property type="molecule type" value="Genomic_DNA"/>
</dbReference>
<evidence type="ECO:0000313" key="2">
    <source>
        <dbReference type="Proteomes" id="UP000236291"/>
    </source>
</evidence>
<protein>
    <recommendedName>
        <fullName evidence="3">RNase H type-1 domain-containing protein</fullName>
    </recommendedName>
</protein>
<proteinExistence type="predicted"/>
<evidence type="ECO:0008006" key="3">
    <source>
        <dbReference type="Google" id="ProtNLM"/>
    </source>
</evidence>
<evidence type="ECO:0000313" key="1">
    <source>
        <dbReference type="EMBL" id="PNX90183.1"/>
    </source>
</evidence>